<evidence type="ECO:0000256" key="5">
    <source>
        <dbReference type="ARBA" id="ARBA00047422"/>
    </source>
</evidence>
<evidence type="ECO:0000313" key="9">
    <source>
        <dbReference type="EMBL" id="MBN2976664.1"/>
    </source>
</evidence>
<keyword evidence="1 6" id="KW-0489">Methyltransferase</keyword>
<evidence type="ECO:0000256" key="6">
    <source>
        <dbReference type="PROSITE-ProRule" id="PRU01016"/>
    </source>
</evidence>
<dbReference type="GO" id="GO:0044027">
    <property type="term" value="P:negative regulation of gene expression via chromosomal CpG island methylation"/>
    <property type="evidence" value="ECO:0007669"/>
    <property type="project" value="TreeGrafter"/>
</dbReference>
<organism evidence="9 10">
    <name type="scientific">Pseudomonas lactucae</name>
    <dbReference type="NCBI Taxonomy" id="2813360"/>
    <lineage>
        <taxon>Bacteria</taxon>
        <taxon>Pseudomonadati</taxon>
        <taxon>Pseudomonadota</taxon>
        <taxon>Gammaproteobacteria</taxon>
        <taxon>Pseudomonadales</taxon>
        <taxon>Pseudomonadaceae</taxon>
        <taxon>Pseudomonas</taxon>
    </lineage>
</organism>
<evidence type="ECO:0000256" key="1">
    <source>
        <dbReference type="ARBA" id="ARBA00022603"/>
    </source>
</evidence>
<keyword evidence="10" id="KW-1185">Reference proteome</keyword>
<gene>
    <name evidence="9" type="ORF">JWR99_12130</name>
</gene>
<dbReference type="NCBIfam" id="TIGR00675">
    <property type="entry name" value="dcm"/>
    <property type="match status" value="1"/>
</dbReference>
<dbReference type="PROSITE" id="PS00094">
    <property type="entry name" value="C5_MTASE_1"/>
    <property type="match status" value="1"/>
</dbReference>
<evidence type="ECO:0000256" key="3">
    <source>
        <dbReference type="ARBA" id="ARBA00022691"/>
    </source>
</evidence>
<keyword evidence="2 6" id="KW-0808">Transferase</keyword>
<reference evidence="9 10" key="2">
    <citation type="journal article" date="2023" name="Plant Pathol.">
        <title>Dismantling and reorganizing Pseudomonas marginalis sensu#lato.</title>
        <authorList>
            <person name="Sawada H."/>
            <person name="Fujikawa T."/>
            <person name="Satou M."/>
        </authorList>
    </citation>
    <scope>NUCLEOTIDE SEQUENCE [LARGE SCALE GENOMIC DNA]</scope>
    <source>
        <strain evidence="9 10">MAFF 301381</strain>
    </source>
</reference>
<name>A0A9X0YB20_9PSED</name>
<dbReference type="GO" id="GO:0003886">
    <property type="term" value="F:DNA (cytosine-5-)-methyltransferase activity"/>
    <property type="evidence" value="ECO:0007669"/>
    <property type="project" value="UniProtKB-EC"/>
</dbReference>
<dbReference type="InterPro" id="IPR050390">
    <property type="entry name" value="C5-Methyltransferase"/>
</dbReference>
<dbReference type="Pfam" id="PF00145">
    <property type="entry name" value="DNA_methylase"/>
    <property type="match status" value="1"/>
</dbReference>
<dbReference type="InterPro" id="IPR031303">
    <property type="entry name" value="C5_meth_CS"/>
</dbReference>
<comment type="similarity">
    <text evidence="6 7">Belongs to the class I-like SAM-binding methyltransferase superfamily. C5-methyltransferase family.</text>
</comment>
<sequence length="421" mass="46604">MRFVDVFAGCGGLSLGLLKSGMSGVFAIEKNPMAFATLEHNLIKGNKFKFDWPDFLPMNAMSCEELLSDFSEELSELAGTIDLVVGGPPCQGFSTAGRRNPSDPRNQMAEQYLKLISILKPTYLVIENVSGFASKFNETKSNEINDRFSKKSYAEFILDSLEGLGYSVSSGLVNCANFGVPQNRYRYLIVCSLKKTKVSIFDELIKHSESFLRAKSLPVERSVSVFEALSDLEIGTKQLVESTDSDRMGFFEIKYAEPDLKSAFLSLMREGAEGAPNSLRLPKHAPNTIVNFKRLQLVSTPGRSVSKSVRDSLGIKKQAITVLAKNQPSPTVTTLPDDIIHYSEARILTVRESARLQSFPDWFEFLGKYTTGGKRRKLDCPRYTQVGNAVPPLLSEAIAQVIKSLDAKNASHRDEKNAAEL</sequence>
<dbReference type="AlphaFoldDB" id="A0A9X0YB20"/>
<protein>
    <recommendedName>
        <fullName evidence="8">Cytosine-specific methyltransferase</fullName>
        <ecNumber evidence="8">2.1.1.37</ecNumber>
    </recommendedName>
</protein>
<dbReference type="Gene3D" id="3.90.120.10">
    <property type="entry name" value="DNA Methylase, subunit A, domain 2"/>
    <property type="match status" value="1"/>
</dbReference>
<evidence type="ECO:0000256" key="8">
    <source>
        <dbReference type="RuleBase" id="RU000417"/>
    </source>
</evidence>
<dbReference type="InterPro" id="IPR029063">
    <property type="entry name" value="SAM-dependent_MTases_sf"/>
</dbReference>
<evidence type="ECO:0000256" key="7">
    <source>
        <dbReference type="RuleBase" id="RU000416"/>
    </source>
</evidence>
<dbReference type="GO" id="GO:0032259">
    <property type="term" value="P:methylation"/>
    <property type="evidence" value="ECO:0007669"/>
    <property type="project" value="UniProtKB-KW"/>
</dbReference>
<dbReference type="PROSITE" id="PS51679">
    <property type="entry name" value="SAM_MT_C5"/>
    <property type="match status" value="1"/>
</dbReference>
<accession>A0A9X0YB20</accession>
<dbReference type="PRINTS" id="PR00105">
    <property type="entry name" value="C5METTRFRASE"/>
</dbReference>
<dbReference type="SUPFAM" id="SSF53335">
    <property type="entry name" value="S-adenosyl-L-methionine-dependent methyltransferases"/>
    <property type="match status" value="1"/>
</dbReference>
<keyword evidence="3 6" id="KW-0949">S-adenosyl-L-methionine</keyword>
<reference evidence="9 10" key="1">
    <citation type="journal article" date="2021" name="Int. J. Syst. Evol. Microbiol.">
        <title>Pseudomonas lactucae sp. nov., a pathogen causing bacterial rot of lettuce in Japan.</title>
        <authorList>
            <person name="Sawada H."/>
            <person name="Fujikawa T."/>
            <person name="Satou M."/>
        </authorList>
    </citation>
    <scope>NUCLEOTIDE SEQUENCE [LARGE SCALE GENOMIC DNA]</scope>
    <source>
        <strain evidence="9 10">MAFF 301381</strain>
    </source>
</reference>
<dbReference type="Gene3D" id="3.40.50.150">
    <property type="entry name" value="Vaccinia Virus protein VP39"/>
    <property type="match status" value="1"/>
</dbReference>
<keyword evidence="4" id="KW-0680">Restriction system</keyword>
<dbReference type="InterPro" id="IPR001525">
    <property type="entry name" value="C5_MeTfrase"/>
</dbReference>
<dbReference type="Proteomes" id="UP001154860">
    <property type="component" value="Unassembled WGS sequence"/>
</dbReference>
<dbReference type="EMBL" id="JAFHKJ010000049">
    <property type="protein sequence ID" value="MBN2976664.1"/>
    <property type="molecule type" value="Genomic_DNA"/>
</dbReference>
<comment type="catalytic activity">
    <reaction evidence="5 8">
        <text>a 2'-deoxycytidine in DNA + S-adenosyl-L-methionine = a 5-methyl-2'-deoxycytidine in DNA + S-adenosyl-L-homocysteine + H(+)</text>
        <dbReference type="Rhea" id="RHEA:13681"/>
        <dbReference type="Rhea" id="RHEA-COMP:11369"/>
        <dbReference type="Rhea" id="RHEA-COMP:11370"/>
        <dbReference type="ChEBI" id="CHEBI:15378"/>
        <dbReference type="ChEBI" id="CHEBI:57856"/>
        <dbReference type="ChEBI" id="CHEBI:59789"/>
        <dbReference type="ChEBI" id="CHEBI:85452"/>
        <dbReference type="ChEBI" id="CHEBI:85454"/>
        <dbReference type="EC" id="2.1.1.37"/>
    </reaction>
</comment>
<dbReference type="InterPro" id="IPR018117">
    <property type="entry name" value="C5_DNA_meth_AS"/>
</dbReference>
<proteinExistence type="inferred from homology"/>
<feature type="active site" evidence="6">
    <location>
        <position position="90"/>
    </location>
</feature>
<evidence type="ECO:0000256" key="2">
    <source>
        <dbReference type="ARBA" id="ARBA00022679"/>
    </source>
</evidence>
<dbReference type="PANTHER" id="PTHR10629:SF52">
    <property type="entry name" value="DNA (CYTOSINE-5)-METHYLTRANSFERASE 1"/>
    <property type="match status" value="1"/>
</dbReference>
<dbReference type="GO" id="GO:0009307">
    <property type="term" value="P:DNA restriction-modification system"/>
    <property type="evidence" value="ECO:0007669"/>
    <property type="project" value="UniProtKB-KW"/>
</dbReference>
<dbReference type="EC" id="2.1.1.37" evidence="8"/>
<comment type="caution">
    <text evidence="9">The sequence shown here is derived from an EMBL/GenBank/DDBJ whole genome shotgun (WGS) entry which is preliminary data.</text>
</comment>
<dbReference type="PROSITE" id="PS00095">
    <property type="entry name" value="C5_MTASE_2"/>
    <property type="match status" value="1"/>
</dbReference>
<dbReference type="RefSeq" id="WP_205490035.1">
    <property type="nucleotide sequence ID" value="NZ_JAFHKI010000055.1"/>
</dbReference>
<dbReference type="GO" id="GO:0003677">
    <property type="term" value="F:DNA binding"/>
    <property type="evidence" value="ECO:0007669"/>
    <property type="project" value="TreeGrafter"/>
</dbReference>
<dbReference type="PANTHER" id="PTHR10629">
    <property type="entry name" value="CYTOSINE-SPECIFIC METHYLTRANSFERASE"/>
    <property type="match status" value="1"/>
</dbReference>
<evidence type="ECO:0000256" key="4">
    <source>
        <dbReference type="ARBA" id="ARBA00022747"/>
    </source>
</evidence>
<evidence type="ECO:0000313" key="10">
    <source>
        <dbReference type="Proteomes" id="UP001154860"/>
    </source>
</evidence>